<evidence type="ECO:0000256" key="4">
    <source>
        <dbReference type="ARBA" id="ARBA00023163"/>
    </source>
</evidence>
<dbReference type="GO" id="GO:0003700">
    <property type="term" value="F:DNA-binding transcription factor activity"/>
    <property type="evidence" value="ECO:0007669"/>
    <property type="project" value="TreeGrafter"/>
</dbReference>
<keyword evidence="3" id="KW-0238">DNA-binding</keyword>
<dbReference type="InterPro" id="IPR046335">
    <property type="entry name" value="LacI/GalR-like_sensor"/>
</dbReference>
<dbReference type="SUPFAM" id="SSF47413">
    <property type="entry name" value="lambda repressor-like DNA-binding domains"/>
    <property type="match status" value="1"/>
</dbReference>
<reference evidence="6 7" key="1">
    <citation type="submission" date="2018-05" db="EMBL/GenBank/DDBJ databases">
        <title>Genomic Encyclopedia of Type Strains, Phase IV (KMG-IV): sequencing the most valuable type-strain genomes for metagenomic binning, comparative biology and taxonomic classification.</title>
        <authorList>
            <person name="Goeker M."/>
        </authorList>
    </citation>
    <scope>NUCLEOTIDE SEQUENCE [LARGE SCALE GENOMIC DNA]</scope>
    <source>
        <strain evidence="6 7">DSM 19792</strain>
    </source>
</reference>
<organism evidence="6 7">
    <name type="scientific">Undibacterium pigrum</name>
    <dbReference type="NCBI Taxonomy" id="401470"/>
    <lineage>
        <taxon>Bacteria</taxon>
        <taxon>Pseudomonadati</taxon>
        <taxon>Pseudomonadota</taxon>
        <taxon>Betaproteobacteria</taxon>
        <taxon>Burkholderiales</taxon>
        <taxon>Oxalobacteraceae</taxon>
        <taxon>Undibacterium</taxon>
    </lineage>
</organism>
<dbReference type="PROSITE" id="PS50932">
    <property type="entry name" value="HTH_LACI_2"/>
    <property type="match status" value="1"/>
</dbReference>
<accession>A0A318JCQ6</accession>
<dbReference type="Gene3D" id="1.10.260.40">
    <property type="entry name" value="lambda repressor-like DNA-binding domains"/>
    <property type="match status" value="1"/>
</dbReference>
<dbReference type="InterPro" id="IPR028082">
    <property type="entry name" value="Peripla_BP_I"/>
</dbReference>
<sequence length="348" mass="37545">MKEKNQVATIKDVARLAGVGLGTASRVVSGKGSVSAKTGERVRKAIAELDFRPSHAARSLLSGNSQMIGVYIPVLKGTFYMPILQSIDTELRLAGLHMVVAFGVGIGDERRQGIEGIEFLMERGCDGLIVMSNVLTDEDFSILGPKRDRLVVLNHESETIADQCFAADHTYGGVLAARALLEYKHKKIAVIAGPAASPDNVERINGFLGELGQAGIKTADMWIAESDFSPEGGWNCAKELLESGHAFTALFCANDEMALGALSYFQQAGISVPHDVSVIGYDDTISAAYAAPPLTSVHIPWRDVTLSALNELLNRCYDMKRPVVRDYPIKLTMRASLARPAAQKRKAG</sequence>
<evidence type="ECO:0000313" key="6">
    <source>
        <dbReference type="EMBL" id="PXX45386.1"/>
    </source>
</evidence>
<dbReference type="AlphaFoldDB" id="A0A318JCQ6"/>
<dbReference type="Gene3D" id="3.40.50.2300">
    <property type="match status" value="2"/>
</dbReference>
<keyword evidence="4" id="KW-0804">Transcription</keyword>
<dbReference type="PROSITE" id="PS00356">
    <property type="entry name" value="HTH_LACI_1"/>
    <property type="match status" value="1"/>
</dbReference>
<dbReference type="PANTHER" id="PTHR30146:SF148">
    <property type="entry name" value="HTH-TYPE TRANSCRIPTIONAL REPRESSOR PURR-RELATED"/>
    <property type="match status" value="1"/>
</dbReference>
<protein>
    <submittedName>
        <fullName evidence="6">LacI family transcriptional regulator</fullName>
    </submittedName>
</protein>
<dbReference type="Pfam" id="PF13377">
    <property type="entry name" value="Peripla_BP_3"/>
    <property type="match status" value="1"/>
</dbReference>
<dbReference type="Pfam" id="PF00356">
    <property type="entry name" value="LacI"/>
    <property type="match status" value="1"/>
</dbReference>
<keyword evidence="2" id="KW-0805">Transcription regulation</keyword>
<dbReference type="PANTHER" id="PTHR30146">
    <property type="entry name" value="LACI-RELATED TRANSCRIPTIONAL REPRESSOR"/>
    <property type="match status" value="1"/>
</dbReference>
<keyword evidence="1" id="KW-0678">Repressor</keyword>
<dbReference type="CDD" id="cd01392">
    <property type="entry name" value="HTH_LacI"/>
    <property type="match status" value="1"/>
</dbReference>
<gene>
    <name evidence="6" type="ORF">DFR42_102614</name>
</gene>
<dbReference type="InterPro" id="IPR000843">
    <property type="entry name" value="HTH_LacI"/>
</dbReference>
<evidence type="ECO:0000256" key="2">
    <source>
        <dbReference type="ARBA" id="ARBA00023015"/>
    </source>
</evidence>
<evidence type="ECO:0000256" key="3">
    <source>
        <dbReference type="ARBA" id="ARBA00023125"/>
    </source>
</evidence>
<proteinExistence type="predicted"/>
<dbReference type="EMBL" id="QJKB01000002">
    <property type="protein sequence ID" value="PXX45386.1"/>
    <property type="molecule type" value="Genomic_DNA"/>
</dbReference>
<dbReference type="GO" id="GO:0000976">
    <property type="term" value="F:transcription cis-regulatory region binding"/>
    <property type="evidence" value="ECO:0007669"/>
    <property type="project" value="TreeGrafter"/>
</dbReference>
<dbReference type="Proteomes" id="UP000247792">
    <property type="component" value="Unassembled WGS sequence"/>
</dbReference>
<dbReference type="SMART" id="SM00354">
    <property type="entry name" value="HTH_LACI"/>
    <property type="match status" value="1"/>
</dbReference>
<evidence type="ECO:0000259" key="5">
    <source>
        <dbReference type="PROSITE" id="PS50932"/>
    </source>
</evidence>
<name>A0A318JCQ6_9BURK</name>
<dbReference type="InterPro" id="IPR010982">
    <property type="entry name" value="Lambda_DNA-bd_dom_sf"/>
</dbReference>
<comment type="caution">
    <text evidence="6">The sequence shown here is derived from an EMBL/GenBank/DDBJ whole genome shotgun (WGS) entry which is preliminary data.</text>
</comment>
<keyword evidence="7" id="KW-1185">Reference proteome</keyword>
<evidence type="ECO:0000313" key="7">
    <source>
        <dbReference type="Proteomes" id="UP000247792"/>
    </source>
</evidence>
<evidence type="ECO:0000256" key="1">
    <source>
        <dbReference type="ARBA" id="ARBA00022491"/>
    </source>
</evidence>
<dbReference type="SUPFAM" id="SSF53822">
    <property type="entry name" value="Periplasmic binding protein-like I"/>
    <property type="match status" value="1"/>
</dbReference>
<feature type="domain" description="HTH lacI-type" evidence="5">
    <location>
        <begin position="8"/>
        <end position="62"/>
    </location>
</feature>